<protein>
    <submittedName>
        <fullName evidence="1">Uncharacterized protein</fullName>
    </submittedName>
</protein>
<proteinExistence type="predicted"/>
<dbReference type="Proteomes" id="UP000030182">
    <property type="component" value="Unassembled WGS sequence"/>
</dbReference>
<evidence type="ECO:0000313" key="1">
    <source>
        <dbReference type="EMBL" id="KDS93915.1"/>
    </source>
</evidence>
<keyword evidence="2" id="KW-1185">Reference proteome</keyword>
<sequence>MKIKIANQHLQPVADLLTNMPLKAAQSRARSKLLTLVREAIARFGEDEYDLVTQFATLDDQGRPVFGDDGTFALADPDKASEFLEARQALLASIAEVSGPTYDGHDKDVKALLDGYEGELSGEAAEAYDVLLRLPSFSGHPICTDLVSVGEDVHCESTAQEVHAGVPA</sequence>
<dbReference type="EMBL" id="JDRS01000003">
    <property type="protein sequence ID" value="KDS93915.1"/>
    <property type="molecule type" value="Genomic_DNA"/>
</dbReference>
<dbReference type="RefSeq" id="WP_236621850.1">
    <property type="nucleotide sequence ID" value="NZ_KN323183.1"/>
</dbReference>
<organism evidence="1 2">
    <name type="scientific">Dermabacter hominis 1368</name>
    <dbReference type="NCBI Taxonomy" id="1450519"/>
    <lineage>
        <taxon>Bacteria</taxon>
        <taxon>Bacillati</taxon>
        <taxon>Actinomycetota</taxon>
        <taxon>Actinomycetes</taxon>
        <taxon>Micrococcales</taxon>
        <taxon>Dermabacteraceae</taxon>
        <taxon>Dermabacter</taxon>
    </lineage>
</organism>
<evidence type="ECO:0000313" key="2">
    <source>
        <dbReference type="Proteomes" id="UP000030182"/>
    </source>
</evidence>
<name>A0ABR4SL42_9MICO</name>
<gene>
    <name evidence="1" type="ORF">DHOM_03880</name>
</gene>
<reference evidence="1 2" key="1">
    <citation type="submission" date="2014-01" db="EMBL/GenBank/DDBJ databases">
        <title>Draft genome sequence of the multidrug-resistant clinical isolate Dermabacter hominis 1368.</title>
        <authorList>
            <person name="Albersmeier A."/>
            <person name="Bomholt C."/>
            <person name="Glaub A."/>
            <person name="Ruckert C."/>
            <person name="Soriano F."/>
            <person name="Fernandez-Natal I."/>
            <person name="Tauch A."/>
        </authorList>
    </citation>
    <scope>NUCLEOTIDE SEQUENCE [LARGE SCALE GENOMIC DNA]</scope>
    <source>
        <strain evidence="1 2">1368</strain>
    </source>
</reference>
<dbReference type="InterPro" id="IPR011675">
    <property type="entry name" value="DUF1617"/>
</dbReference>
<dbReference type="Pfam" id="PF07761">
    <property type="entry name" value="DUF1617"/>
    <property type="match status" value="1"/>
</dbReference>
<comment type="caution">
    <text evidence="1">The sequence shown here is derived from an EMBL/GenBank/DDBJ whole genome shotgun (WGS) entry which is preliminary data.</text>
</comment>
<accession>A0ABR4SL42</accession>